<keyword evidence="10" id="KW-1185">Reference proteome</keyword>
<feature type="chain" id="PRO_5025683177" description="Ig-like domain-containing protein" evidence="7">
    <location>
        <begin position="23"/>
        <end position="262"/>
    </location>
</feature>
<dbReference type="OMA" id="KSVVECE"/>
<dbReference type="PANTHER" id="PTHR12080:SF125">
    <property type="entry name" value="CD48 ANTIGEN-LIKE"/>
    <property type="match status" value="1"/>
</dbReference>
<evidence type="ECO:0000313" key="9">
    <source>
        <dbReference type="Ensembl" id="ENSSFAP00005003258.1"/>
    </source>
</evidence>
<feature type="signal peptide" evidence="7">
    <location>
        <begin position="1"/>
        <end position="22"/>
    </location>
</feature>
<dbReference type="InterPro" id="IPR036179">
    <property type="entry name" value="Ig-like_dom_sf"/>
</dbReference>
<reference evidence="9" key="1">
    <citation type="submission" date="2019-06" db="EMBL/GenBank/DDBJ databases">
        <authorList>
            <consortium name="Wellcome Sanger Institute Data Sharing"/>
        </authorList>
    </citation>
    <scope>NUCLEOTIDE SEQUENCE [LARGE SCALE GENOMIC DNA]</scope>
</reference>
<dbReference type="InterPro" id="IPR013783">
    <property type="entry name" value="Ig-like_fold"/>
</dbReference>
<accession>A0A672FAI2</accession>
<dbReference type="SUPFAM" id="SSF48726">
    <property type="entry name" value="Immunoglobulin"/>
    <property type="match status" value="1"/>
</dbReference>
<evidence type="ECO:0000256" key="4">
    <source>
        <dbReference type="ARBA" id="ARBA00023180"/>
    </source>
</evidence>
<dbReference type="PANTHER" id="PTHR12080">
    <property type="entry name" value="SIGNALING LYMPHOCYTIC ACTIVATION MOLECULE"/>
    <property type="match status" value="1"/>
</dbReference>
<dbReference type="InterPro" id="IPR007110">
    <property type="entry name" value="Ig-like_dom"/>
</dbReference>
<evidence type="ECO:0000256" key="6">
    <source>
        <dbReference type="SAM" id="Phobius"/>
    </source>
</evidence>
<proteinExistence type="predicted"/>
<dbReference type="InParanoid" id="A0A672FAI2"/>
<keyword evidence="2 7" id="KW-0732">Signal</keyword>
<protein>
    <recommendedName>
        <fullName evidence="8">Ig-like domain-containing protein</fullName>
    </recommendedName>
</protein>
<feature type="transmembrane region" description="Helical" evidence="6">
    <location>
        <begin position="219"/>
        <end position="243"/>
    </location>
</feature>
<keyword evidence="6" id="KW-1133">Transmembrane helix</keyword>
<evidence type="ECO:0000256" key="2">
    <source>
        <dbReference type="ARBA" id="ARBA00022729"/>
    </source>
</evidence>
<evidence type="ECO:0000256" key="7">
    <source>
        <dbReference type="SAM" id="SignalP"/>
    </source>
</evidence>
<sequence>MGTSARLRVCTFLFATVVIAEAASDKKYFKLGGSLVLRPAQVTGDITSVSWKHNKDLVAEWVKDKVPPTFYGVLKDRAKMESTTAVLTITNMTKDNEGDYSAEINDQLQGDAHTVVFLEVVPIPEVVQRPLTCSPSEKTCTLSCHAETKGAEPVTYHWKVGEKDWVKGEKDKEISNTEGEEQPKTFTCRIKNPVSESDSKPSDNPFLRRTSEGGPNGGAIAGGIIVVLVLVLGVGAAVAWFFYPNHPLVSRFRARKTHCLAY</sequence>
<comment type="subcellular location">
    <subcellularLocation>
        <location evidence="1">Membrane</location>
    </subcellularLocation>
</comment>
<evidence type="ECO:0000313" key="10">
    <source>
        <dbReference type="Proteomes" id="UP000472267"/>
    </source>
</evidence>
<evidence type="ECO:0000256" key="1">
    <source>
        <dbReference type="ARBA" id="ARBA00004370"/>
    </source>
</evidence>
<dbReference type="GO" id="GO:0016020">
    <property type="term" value="C:membrane"/>
    <property type="evidence" value="ECO:0007669"/>
    <property type="project" value="UniProtKB-SubCell"/>
</dbReference>
<feature type="domain" description="Ig-like" evidence="8">
    <location>
        <begin position="124"/>
        <end position="208"/>
    </location>
</feature>
<keyword evidence="4" id="KW-0325">Glycoprotein</keyword>
<reference evidence="9" key="3">
    <citation type="submission" date="2025-09" db="UniProtKB">
        <authorList>
            <consortium name="Ensembl"/>
        </authorList>
    </citation>
    <scope>IDENTIFICATION</scope>
</reference>
<evidence type="ECO:0000256" key="3">
    <source>
        <dbReference type="ARBA" id="ARBA00023136"/>
    </source>
</evidence>
<dbReference type="PROSITE" id="PS50835">
    <property type="entry name" value="IG_LIKE"/>
    <property type="match status" value="1"/>
</dbReference>
<dbReference type="Proteomes" id="UP000472267">
    <property type="component" value="Chromosome 13"/>
</dbReference>
<dbReference type="Gene3D" id="2.60.40.10">
    <property type="entry name" value="Immunoglobulins"/>
    <property type="match status" value="2"/>
</dbReference>
<dbReference type="Ensembl" id="ENSSFAT00005003507.1">
    <property type="protein sequence ID" value="ENSSFAP00005003258.1"/>
    <property type="gene ID" value="ENSSFAG00005002203.1"/>
</dbReference>
<feature type="region of interest" description="Disordered" evidence="5">
    <location>
        <begin position="191"/>
        <end position="211"/>
    </location>
</feature>
<keyword evidence="6" id="KW-0812">Transmembrane</keyword>
<evidence type="ECO:0000259" key="8">
    <source>
        <dbReference type="PROSITE" id="PS50835"/>
    </source>
</evidence>
<keyword evidence="3 6" id="KW-0472">Membrane</keyword>
<reference evidence="9" key="2">
    <citation type="submission" date="2025-08" db="UniProtKB">
        <authorList>
            <consortium name="Ensembl"/>
        </authorList>
    </citation>
    <scope>IDENTIFICATION</scope>
</reference>
<name>A0A672FAI2_SALFA</name>
<dbReference type="AlphaFoldDB" id="A0A672FAI2"/>
<dbReference type="InterPro" id="IPR015631">
    <property type="entry name" value="CD2/SLAM_rcpt"/>
</dbReference>
<evidence type="ECO:0000256" key="5">
    <source>
        <dbReference type="SAM" id="MobiDB-lite"/>
    </source>
</evidence>
<organism evidence="9 10">
    <name type="scientific">Salarias fasciatus</name>
    <name type="common">Jewelled blenny</name>
    <name type="synonym">Blennius fasciatus</name>
    <dbReference type="NCBI Taxonomy" id="181472"/>
    <lineage>
        <taxon>Eukaryota</taxon>
        <taxon>Metazoa</taxon>
        <taxon>Chordata</taxon>
        <taxon>Craniata</taxon>
        <taxon>Vertebrata</taxon>
        <taxon>Euteleostomi</taxon>
        <taxon>Actinopterygii</taxon>
        <taxon>Neopterygii</taxon>
        <taxon>Teleostei</taxon>
        <taxon>Neoteleostei</taxon>
        <taxon>Acanthomorphata</taxon>
        <taxon>Ovalentaria</taxon>
        <taxon>Blenniimorphae</taxon>
        <taxon>Blenniiformes</taxon>
        <taxon>Blennioidei</taxon>
        <taxon>Blenniidae</taxon>
        <taxon>Salariinae</taxon>
        <taxon>Salarias</taxon>
    </lineage>
</organism>